<evidence type="ECO:0000313" key="2">
    <source>
        <dbReference type="EMBL" id="RAL64060.1"/>
    </source>
</evidence>
<reference evidence="2 3" key="1">
    <citation type="submission" date="2018-06" db="EMBL/GenBank/DDBJ databases">
        <title>Genome Sequence of the Brown Rot Fungal Pathogen Monilinia fructigena.</title>
        <authorList>
            <person name="Landi L."/>
            <person name="De Miccolis Angelini R.M."/>
            <person name="Pollastro S."/>
            <person name="Abate D."/>
            <person name="Faretra F."/>
            <person name="Romanazzi G."/>
        </authorList>
    </citation>
    <scope>NUCLEOTIDE SEQUENCE [LARGE SCALE GENOMIC DNA]</scope>
    <source>
        <strain evidence="2 3">Mfrg269</strain>
    </source>
</reference>
<dbReference type="EMBL" id="QKRW01000016">
    <property type="protein sequence ID" value="RAL64060.1"/>
    <property type="molecule type" value="Genomic_DNA"/>
</dbReference>
<comment type="caution">
    <text evidence="2">The sequence shown here is derived from an EMBL/GenBank/DDBJ whole genome shotgun (WGS) entry which is preliminary data.</text>
</comment>
<dbReference type="InterPro" id="IPR010730">
    <property type="entry name" value="HET"/>
</dbReference>
<evidence type="ECO:0000313" key="3">
    <source>
        <dbReference type="Proteomes" id="UP000249056"/>
    </source>
</evidence>
<sequence length="528" mass="59497">MEPDRRDALIPTNDPNYPRWLLDLQNWRLERYIDVANALEPEGYGIVSYTWGYIADLSRPQPDDELPAGLLWDVPTTTGFDLDGAKQVMKTIGTRYIWWDWMCVPQETLNGQRTITSRLRDAKHQEIGKQLNIYRNAKKSIVWLHSTFWNLQSPLKTLLLAGSKQGDPLPTDPKEYFEKIVQLLTQSRTREEGERWLVSGWTLQEGVLLPETVLVDGASNTLKDDSFKHNGGRASVIDLTARITALAIGLIDESTEMANEFRQTLSTLVASGLVAYGKASPLYILSGKQSREFGMPQDACWALIGAMELEGVPVNYELPMDNIKMIFLTALFEKYQWAMLLLPQPLFPVSHGWWASDFRWINIVDGLLIPVGLFVDTQIGSGSQITLPRVSLDNTMALTIQPPGRSQTFSLLRNLNIKWYLHYVQTQTEVEIRSLAPKTNPAPYISDAVFLKLEDLGKNDNAPTVSSGMRCVAIMGFWKPDDKIPVGIFGGIVDLWSTEENTIEVSSLKLYSSVENTFPEPTKPETNV</sequence>
<protein>
    <recommendedName>
        <fullName evidence="1">Heterokaryon incompatibility domain-containing protein</fullName>
    </recommendedName>
</protein>
<evidence type="ECO:0000259" key="1">
    <source>
        <dbReference type="Pfam" id="PF06985"/>
    </source>
</evidence>
<name>A0A395IUS7_9HELO</name>
<organism evidence="2 3">
    <name type="scientific">Monilinia fructigena</name>
    <dbReference type="NCBI Taxonomy" id="38457"/>
    <lineage>
        <taxon>Eukaryota</taxon>
        <taxon>Fungi</taxon>
        <taxon>Dikarya</taxon>
        <taxon>Ascomycota</taxon>
        <taxon>Pezizomycotina</taxon>
        <taxon>Leotiomycetes</taxon>
        <taxon>Helotiales</taxon>
        <taxon>Sclerotiniaceae</taxon>
        <taxon>Monilinia</taxon>
    </lineage>
</organism>
<dbReference type="Proteomes" id="UP000249056">
    <property type="component" value="Unassembled WGS sequence"/>
</dbReference>
<feature type="domain" description="Heterokaryon incompatibility" evidence="1">
    <location>
        <begin position="44"/>
        <end position="205"/>
    </location>
</feature>
<gene>
    <name evidence="2" type="ORF">DID88_003248</name>
</gene>
<proteinExistence type="predicted"/>
<dbReference type="Pfam" id="PF06985">
    <property type="entry name" value="HET"/>
    <property type="match status" value="1"/>
</dbReference>
<dbReference type="OrthoDB" id="3460844at2759"/>
<dbReference type="AlphaFoldDB" id="A0A395IUS7"/>
<accession>A0A395IUS7</accession>
<keyword evidence="3" id="KW-1185">Reference proteome</keyword>